<reference evidence="2" key="1">
    <citation type="submission" date="2020-04" db="EMBL/GenBank/DDBJ databases">
        <authorList>
            <person name="Chiriac C."/>
            <person name="Salcher M."/>
            <person name="Ghai R."/>
            <person name="Kavagutti S V."/>
        </authorList>
    </citation>
    <scope>NUCLEOTIDE SEQUENCE</scope>
</reference>
<evidence type="ECO:0000313" key="2">
    <source>
        <dbReference type="EMBL" id="CAB4131365.1"/>
    </source>
</evidence>
<feature type="region of interest" description="Disordered" evidence="1">
    <location>
        <begin position="1"/>
        <end position="20"/>
    </location>
</feature>
<name>A0A6J5LBA7_9CAUD</name>
<organism evidence="2">
    <name type="scientific">uncultured Caudovirales phage</name>
    <dbReference type="NCBI Taxonomy" id="2100421"/>
    <lineage>
        <taxon>Viruses</taxon>
        <taxon>Duplodnaviria</taxon>
        <taxon>Heunggongvirae</taxon>
        <taxon>Uroviricota</taxon>
        <taxon>Caudoviricetes</taxon>
        <taxon>Peduoviridae</taxon>
        <taxon>Maltschvirus</taxon>
        <taxon>Maltschvirus maltsch</taxon>
    </lineage>
</organism>
<protein>
    <submittedName>
        <fullName evidence="2">Uncharacterized protein</fullName>
    </submittedName>
</protein>
<evidence type="ECO:0000256" key="1">
    <source>
        <dbReference type="SAM" id="MobiDB-lite"/>
    </source>
</evidence>
<proteinExistence type="predicted"/>
<gene>
    <name evidence="2" type="ORF">UFOVP129_75</name>
</gene>
<dbReference type="EMBL" id="LR796245">
    <property type="protein sequence ID" value="CAB4131365.1"/>
    <property type="molecule type" value="Genomic_DNA"/>
</dbReference>
<feature type="compositionally biased region" description="Basic residues" evidence="1">
    <location>
        <begin position="1"/>
        <end position="13"/>
    </location>
</feature>
<accession>A0A6J5LBA7</accession>
<sequence length="72" mass="8162">MSKHTFPKGHKFGGNKPKLPYKTKAVGVRVPEDIHAECVAVVKERVLQWKILQGYNKNNSFESLKNLLGIDK</sequence>